<evidence type="ECO:0000313" key="1">
    <source>
        <dbReference type="EMBL" id="MBW6533027.1"/>
    </source>
</evidence>
<protein>
    <submittedName>
        <fullName evidence="1">Uncharacterized protein</fullName>
    </submittedName>
</protein>
<evidence type="ECO:0000313" key="2">
    <source>
        <dbReference type="Proteomes" id="UP000759103"/>
    </source>
</evidence>
<dbReference type="RefSeq" id="WP_144037199.1">
    <property type="nucleotide sequence ID" value="NZ_JAHXZN010000012.1"/>
</dbReference>
<keyword evidence="2" id="KW-1185">Reference proteome</keyword>
<accession>A0ABS7BTV0</accession>
<organism evidence="1 2">
    <name type="scientific">Sphingomonas citri</name>
    <dbReference type="NCBI Taxonomy" id="2862499"/>
    <lineage>
        <taxon>Bacteria</taxon>
        <taxon>Pseudomonadati</taxon>
        <taxon>Pseudomonadota</taxon>
        <taxon>Alphaproteobacteria</taxon>
        <taxon>Sphingomonadales</taxon>
        <taxon>Sphingomonadaceae</taxon>
        <taxon>Sphingomonas</taxon>
    </lineage>
</organism>
<gene>
    <name evidence="1" type="ORF">KZ820_19970</name>
</gene>
<sequence length="245" mass="27708">MAFPGAGRPAPDKRIRFGRGLRGEARMSNWAERASASLLPLSRASTLGAALKEWTYTGRFFDLEAADGTCELCGQQELRYHFEIENDGTSASLLVGSECIKRFEIAGIDEQGRRLDARDTGKLVDRHRRGLVEDARKQRVMTALLKLGRKAPDFDAQNFIAFVDDKGAFTPNQVAMIFWRLGSAGVEYRPADWKVRLRRDSDIGQLRTMKPAAFKRVMAALTAAQRRRIDEIEARLAQYGQRWRE</sequence>
<dbReference type="Proteomes" id="UP000759103">
    <property type="component" value="Unassembled WGS sequence"/>
</dbReference>
<comment type="caution">
    <text evidence="1">The sequence shown here is derived from an EMBL/GenBank/DDBJ whole genome shotgun (WGS) entry which is preliminary data.</text>
</comment>
<name>A0ABS7BTV0_9SPHN</name>
<dbReference type="EMBL" id="JAHXZN010000012">
    <property type="protein sequence ID" value="MBW6533027.1"/>
    <property type="molecule type" value="Genomic_DNA"/>
</dbReference>
<proteinExistence type="predicted"/>
<reference evidence="1 2" key="1">
    <citation type="submission" date="2021-07" db="EMBL/GenBank/DDBJ databases">
        <title>Sphingomonas sp.</title>
        <authorList>
            <person name="Feng G."/>
            <person name="Li J."/>
            <person name="Pan M."/>
        </authorList>
    </citation>
    <scope>NUCLEOTIDE SEQUENCE [LARGE SCALE GENOMIC DNA]</scope>
    <source>
        <strain evidence="1 2">RRHST34</strain>
    </source>
</reference>